<accession>A0ABQ4ZM93</accession>
<evidence type="ECO:0000256" key="1">
    <source>
        <dbReference type="SAM" id="MobiDB-lite"/>
    </source>
</evidence>
<name>A0ABQ4ZM93_9ASTR</name>
<dbReference type="Proteomes" id="UP001151760">
    <property type="component" value="Unassembled WGS sequence"/>
</dbReference>
<sequence length="178" mass="20445">MEYLVKVSKRRAFWSLNEDILKIIDSDNQYAVSIKEDTEYPCLHSPKTTKETRSIRRIQRRPIRCIEDIVNLDNLTNNVLISLDSSTSGLLEYKLSLSVYPNDKSTLIHDDSDEEADEAEKEEEPSSSHPNKSDQPPLTCPLSKSYFPISDGNCEEYAQKSWKIRIPDRFYDPGNGGR</sequence>
<reference evidence="2" key="2">
    <citation type="submission" date="2022-01" db="EMBL/GenBank/DDBJ databases">
        <authorList>
            <person name="Yamashiro T."/>
            <person name="Shiraishi A."/>
            <person name="Satake H."/>
            <person name="Nakayama K."/>
        </authorList>
    </citation>
    <scope>NUCLEOTIDE SEQUENCE</scope>
</reference>
<dbReference type="EMBL" id="BQNB010011498">
    <property type="protein sequence ID" value="GJS91363.1"/>
    <property type="molecule type" value="Genomic_DNA"/>
</dbReference>
<organism evidence="2 3">
    <name type="scientific">Tanacetum coccineum</name>
    <dbReference type="NCBI Taxonomy" id="301880"/>
    <lineage>
        <taxon>Eukaryota</taxon>
        <taxon>Viridiplantae</taxon>
        <taxon>Streptophyta</taxon>
        <taxon>Embryophyta</taxon>
        <taxon>Tracheophyta</taxon>
        <taxon>Spermatophyta</taxon>
        <taxon>Magnoliopsida</taxon>
        <taxon>eudicotyledons</taxon>
        <taxon>Gunneridae</taxon>
        <taxon>Pentapetalae</taxon>
        <taxon>asterids</taxon>
        <taxon>campanulids</taxon>
        <taxon>Asterales</taxon>
        <taxon>Asteraceae</taxon>
        <taxon>Asteroideae</taxon>
        <taxon>Anthemideae</taxon>
        <taxon>Anthemidinae</taxon>
        <taxon>Tanacetum</taxon>
    </lineage>
</organism>
<comment type="caution">
    <text evidence="2">The sequence shown here is derived from an EMBL/GenBank/DDBJ whole genome shotgun (WGS) entry which is preliminary data.</text>
</comment>
<evidence type="ECO:0000313" key="2">
    <source>
        <dbReference type="EMBL" id="GJS91363.1"/>
    </source>
</evidence>
<gene>
    <name evidence="2" type="ORF">Tco_0773999</name>
</gene>
<reference evidence="2" key="1">
    <citation type="journal article" date="2022" name="Int. J. Mol. Sci.">
        <title>Draft Genome of Tanacetum Coccineum: Genomic Comparison of Closely Related Tanacetum-Family Plants.</title>
        <authorList>
            <person name="Yamashiro T."/>
            <person name="Shiraishi A."/>
            <person name="Nakayama K."/>
            <person name="Satake H."/>
        </authorList>
    </citation>
    <scope>NUCLEOTIDE SEQUENCE</scope>
</reference>
<feature type="region of interest" description="Disordered" evidence="1">
    <location>
        <begin position="104"/>
        <end position="144"/>
    </location>
</feature>
<feature type="compositionally biased region" description="Acidic residues" evidence="1">
    <location>
        <begin position="111"/>
        <end position="125"/>
    </location>
</feature>
<proteinExistence type="predicted"/>
<keyword evidence="3" id="KW-1185">Reference proteome</keyword>
<protein>
    <submittedName>
        <fullName evidence="2">Uncharacterized protein</fullName>
    </submittedName>
</protein>
<evidence type="ECO:0000313" key="3">
    <source>
        <dbReference type="Proteomes" id="UP001151760"/>
    </source>
</evidence>